<evidence type="ECO:0000313" key="13">
    <source>
        <dbReference type="EMBL" id="KAK7484478.1"/>
    </source>
</evidence>
<dbReference type="InterPro" id="IPR017921">
    <property type="entry name" value="Znf_CTCHY"/>
</dbReference>
<evidence type="ECO:0000259" key="12">
    <source>
        <dbReference type="PROSITE" id="PS51999"/>
    </source>
</evidence>
<keyword evidence="14" id="KW-1185">Reference proteome</keyword>
<dbReference type="PANTHER" id="PTHR13493:SF3">
    <property type="entry name" value="RRNA N6-ADENOSINE-METHYLTRANSFERASE ZCCHC4"/>
    <property type="match status" value="1"/>
</dbReference>
<dbReference type="InterPro" id="IPR037275">
    <property type="entry name" value="Znf_CTCHY_sf"/>
</dbReference>
<dbReference type="AlphaFoldDB" id="A0ABD0KBK8"/>
<dbReference type="InterPro" id="IPR010666">
    <property type="entry name" value="Znf_GRF"/>
</dbReference>
<keyword evidence="3" id="KW-0489">Methyltransferase</keyword>
<evidence type="ECO:0000256" key="8">
    <source>
        <dbReference type="ARBA" id="ARBA00022833"/>
    </source>
</evidence>
<dbReference type="Pfam" id="PF10237">
    <property type="entry name" value="N6-adenineMlase"/>
    <property type="match status" value="1"/>
</dbReference>
<evidence type="ECO:0000256" key="7">
    <source>
        <dbReference type="ARBA" id="ARBA00022771"/>
    </source>
</evidence>
<keyword evidence="5" id="KW-0949">S-adenosyl-L-methionine</keyword>
<dbReference type="InterPro" id="IPR041370">
    <property type="entry name" value="Mlase_EEF1AKMT1/ZCCHC4"/>
</dbReference>
<gene>
    <name evidence="13" type="ORF">BaRGS_00024234</name>
</gene>
<evidence type="ECO:0000256" key="9">
    <source>
        <dbReference type="PROSITE-ProRule" id="PRU00965"/>
    </source>
</evidence>
<dbReference type="Proteomes" id="UP001519460">
    <property type="component" value="Unassembled WGS sequence"/>
</dbReference>
<dbReference type="GO" id="GO:0008168">
    <property type="term" value="F:methyltransferase activity"/>
    <property type="evidence" value="ECO:0007669"/>
    <property type="project" value="UniProtKB-KW"/>
</dbReference>
<dbReference type="PROSITE" id="PS51270">
    <property type="entry name" value="ZF_CTCHY"/>
    <property type="match status" value="1"/>
</dbReference>
<keyword evidence="8" id="KW-0862">Zinc</keyword>
<proteinExistence type="predicted"/>
<reference evidence="13 14" key="1">
    <citation type="journal article" date="2023" name="Sci. Data">
        <title>Genome assembly of the Korean intertidal mud-creeper Batillaria attramentaria.</title>
        <authorList>
            <person name="Patra A.K."/>
            <person name="Ho P.T."/>
            <person name="Jun S."/>
            <person name="Lee S.J."/>
            <person name="Kim Y."/>
            <person name="Won Y.J."/>
        </authorList>
    </citation>
    <scope>NUCLEOTIDE SEQUENCE [LARGE SCALE GENOMIC DNA]</scope>
    <source>
        <strain evidence="13">Wonlab-2016</strain>
    </source>
</reference>
<dbReference type="SUPFAM" id="SSF161245">
    <property type="entry name" value="Zinc hairpin stack"/>
    <property type="match status" value="1"/>
</dbReference>
<dbReference type="InterPro" id="IPR039846">
    <property type="entry name" value="ZCCHC4"/>
</dbReference>
<evidence type="ECO:0000256" key="10">
    <source>
        <dbReference type="SAM" id="MobiDB-lite"/>
    </source>
</evidence>
<feature type="compositionally biased region" description="Basic residues" evidence="10">
    <location>
        <begin position="447"/>
        <end position="468"/>
    </location>
</feature>
<comment type="subcellular location">
    <subcellularLocation>
        <location evidence="1">Cytoplasm</location>
    </subcellularLocation>
</comment>
<organism evidence="13 14">
    <name type="scientific">Batillaria attramentaria</name>
    <dbReference type="NCBI Taxonomy" id="370345"/>
    <lineage>
        <taxon>Eukaryota</taxon>
        <taxon>Metazoa</taxon>
        <taxon>Spiralia</taxon>
        <taxon>Lophotrochozoa</taxon>
        <taxon>Mollusca</taxon>
        <taxon>Gastropoda</taxon>
        <taxon>Caenogastropoda</taxon>
        <taxon>Sorbeoconcha</taxon>
        <taxon>Cerithioidea</taxon>
        <taxon>Batillariidae</taxon>
        <taxon>Batillaria</taxon>
    </lineage>
</organism>
<keyword evidence="4" id="KW-0808">Transferase</keyword>
<dbReference type="PROSITE" id="PS50216">
    <property type="entry name" value="DHHC"/>
    <property type="match status" value="1"/>
</dbReference>
<keyword evidence="6" id="KW-0479">Metal-binding</keyword>
<protein>
    <recommendedName>
        <fullName evidence="15">Zinc finger CCHC domain-containing protein 4</fullName>
    </recommendedName>
</protein>
<evidence type="ECO:0000256" key="2">
    <source>
        <dbReference type="ARBA" id="ARBA00022490"/>
    </source>
</evidence>
<dbReference type="Pfam" id="PF06839">
    <property type="entry name" value="Zn_ribbon_GRF"/>
    <property type="match status" value="1"/>
</dbReference>
<evidence type="ECO:0000259" key="11">
    <source>
        <dbReference type="PROSITE" id="PS51270"/>
    </source>
</evidence>
<evidence type="ECO:0008006" key="15">
    <source>
        <dbReference type="Google" id="ProtNLM"/>
    </source>
</evidence>
<evidence type="ECO:0000256" key="4">
    <source>
        <dbReference type="ARBA" id="ARBA00022679"/>
    </source>
</evidence>
<dbReference type="PROSITE" id="PS51999">
    <property type="entry name" value="ZF_GRF"/>
    <property type="match status" value="1"/>
</dbReference>
<feature type="domain" description="CTCHY-type" evidence="11">
    <location>
        <begin position="353"/>
        <end position="414"/>
    </location>
</feature>
<dbReference type="GO" id="GO:0008270">
    <property type="term" value="F:zinc ion binding"/>
    <property type="evidence" value="ECO:0007669"/>
    <property type="project" value="UniProtKB-KW"/>
</dbReference>
<evidence type="ECO:0000256" key="6">
    <source>
        <dbReference type="ARBA" id="ARBA00022723"/>
    </source>
</evidence>
<sequence>MASSDHNVDVVLNGSATNVPSCPHGPALLFERYVKGTNSRHFFACSAFRDRKQCSFFQWADDKKNRCICPETDNTDSRGQTSFDHSALRKRFLKFKKLPRESRSVCCTCGLLLLPEEVDAHSGQAGHVLKHRVSLSSLRHPTTLFHPQENNKTYAQYLFSDSTVDFVLSSLENLNFTHVLCVGAPRIHEAFTLKHKDGQTSVTSLLLDLDSRYAQVYSHKQLCLYNMFNHHFFDLRGESIFKSFLREGGKGLVLVTDPPFGGMVEALAATFSKIQQAWKKLFETDASLPILWFFPYFMEKRISQCLPSLTMLDYKVDYDNHTLFNTKGGKKKGSPVRIFTNISQSSLPLPAADGYWYCEVCQRYSASENKHCDKCQRCTSKDGTTYTHCDLCKRCVKASRIHCSTCNTCDLPSHICGKVQPEGCHVCGALDHKRRDCPQKYQSTKQSGKKRKPSRHRTPTKAKKLKCQ</sequence>
<feature type="domain" description="GRF-type" evidence="12">
    <location>
        <begin position="22"/>
        <end position="63"/>
    </location>
</feature>
<evidence type="ECO:0000256" key="5">
    <source>
        <dbReference type="ARBA" id="ARBA00022691"/>
    </source>
</evidence>
<evidence type="ECO:0000256" key="1">
    <source>
        <dbReference type="ARBA" id="ARBA00004496"/>
    </source>
</evidence>
<keyword evidence="2" id="KW-0963">Cytoplasm</keyword>
<name>A0ABD0KBK8_9CAEN</name>
<dbReference type="GO" id="GO:0032259">
    <property type="term" value="P:methylation"/>
    <property type="evidence" value="ECO:0007669"/>
    <property type="project" value="UniProtKB-KW"/>
</dbReference>
<evidence type="ECO:0000313" key="14">
    <source>
        <dbReference type="Proteomes" id="UP001519460"/>
    </source>
</evidence>
<dbReference type="EMBL" id="JACVVK020000209">
    <property type="protein sequence ID" value="KAK7484478.1"/>
    <property type="molecule type" value="Genomic_DNA"/>
</dbReference>
<feature type="region of interest" description="Disordered" evidence="10">
    <location>
        <begin position="436"/>
        <end position="468"/>
    </location>
</feature>
<dbReference type="GO" id="GO:0005737">
    <property type="term" value="C:cytoplasm"/>
    <property type="evidence" value="ECO:0007669"/>
    <property type="project" value="UniProtKB-SubCell"/>
</dbReference>
<accession>A0ABD0KBK8</accession>
<keyword evidence="7 9" id="KW-0863">Zinc-finger</keyword>
<dbReference type="PANTHER" id="PTHR13493">
    <property type="entry name" value="ZINC FINGER CCHC DOMAIN-CONTAINING"/>
    <property type="match status" value="1"/>
</dbReference>
<comment type="caution">
    <text evidence="13">The sequence shown here is derived from an EMBL/GenBank/DDBJ whole genome shotgun (WGS) entry which is preliminary data.</text>
</comment>
<evidence type="ECO:0000256" key="3">
    <source>
        <dbReference type="ARBA" id="ARBA00022603"/>
    </source>
</evidence>